<proteinExistence type="predicted"/>
<dbReference type="Gene3D" id="1.25.10.90">
    <property type="match status" value="1"/>
</dbReference>
<dbReference type="InterPro" id="IPR014825">
    <property type="entry name" value="DNA_alkylation"/>
</dbReference>
<sequence length="118" mass="13720">MQLTYADAKNTLLALEQPKRAVALARFFKTGAGQYGEGDHFLGLSMPQQRVVVRQFWNLPIEETEQLVQDTYHECRMTGLLIWVRQSQKATTTQEVAILERYLTNRQYINNWDLVDVT</sequence>
<accession>A0A1I1PUT6</accession>
<dbReference type="Pfam" id="PF08713">
    <property type="entry name" value="DNA_alkylation"/>
    <property type="match status" value="1"/>
</dbReference>
<evidence type="ECO:0000313" key="2">
    <source>
        <dbReference type="Proteomes" id="UP000198598"/>
    </source>
</evidence>
<dbReference type="AlphaFoldDB" id="A0A1I1PUT6"/>
<reference evidence="1 2" key="1">
    <citation type="submission" date="2016-10" db="EMBL/GenBank/DDBJ databases">
        <authorList>
            <person name="de Groot N.N."/>
        </authorList>
    </citation>
    <scope>NUCLEOTIDE SEQUENCE [LARGE SCALE GENOMIC DNA]</scope>
    <source>
        <strain evidence="1 2">DSM 26130</strain>
    </source>
</reference>
<dbReference type="STRING" id="662367.SAMN05216167_103338"/>
<protein>
    <submittedName>
        <fullName evidence="1">DNA alkylation repair enzyme</fullName>
    </submittedName>
</protein>
<dbReference type="Proteomes" id="UP000198598">
    <property type="component" value="Unassembled WGS sequence"/>
</dbReference>
<organism evidence="1 2">
    <name type="scientific">Spirosoma endophyticum</name>
    <dbReference type="NCBI Taxonomy" id="662367"/>
    <lineage>
        <taxon>Bacteria</taxon>
        <taxon>Pseudomonadati</taxon>
        <taxon>Bacteroidota</taxon>
        <taxon>Cytophagia</taxon>
        <taxon>Cytophagales</taxon>
        <taxon>Cytophagaceae</taxon>
        <taxon>Spirosoma</taxon>
    </lineage>
</organism>
<dbReference type="SUPFAM" id="SSF48371">
    <property type="entry name" value="ARM repeat"/>
    <property type="match status" value="1"/>
</dbReference>
<gene>
    <name evidence="1" type="ORF">SAMN05216167_103338</name>
</gene>
<dbReference type="EMBL" id="FOLQ01000003">
    <property type="protein sequence ID" value="SFD10753.1"/>
    <property type="molecule type" value="Genomic_DNA"/>
</dbReference>
<evidence type="ECO:0000313" key="1">
    <source>
        <dbReference type="EMBL" id="SFD10753.1"/>
    </source>
</evidence>
<dbReference type="InterPro" id="IPR016024">
    <property type="entry name" value="ARM-type_fold"/>
</dbReference>
<keyword evidence="2" id="KW-1185">Reference proteome</keyword>
<name>A0A1I1PUT6_9BACT</name>